<evidence type="ECO:0000259" key="2">
    <source>
        <dbReference type="Pfam" id="PF17289"/>
    </source>
</evidence>
<evidence type="ECO:0000313" key="3">
    <source>
        <dbReference type="EMBL" id="MFK3999848.1"/>
    </source>
</evidence>
<dbReference type="RefSeq" id="WP_404671693.1">
    <property type="nucleotide sequence ID" value="NZ_JBJDPD010000001.1"/>
</dbReference>
<dbReference type="Pfam" id="PF03237">
    <property type="entry name" value="Terminase_6N"/>
    <property type="match status" value="1"/>
</dbReference>
<dbReference type="Pfam" id="PF17289">
    <property type="entry name" value="Terminase_6C"/>
    <property type="match status" value="1"/>
</dbReference>
<dbReference type="Gene3D" id="3.40.50.300">
    <property type="entry name" value="P-loop containing nucleotide triphosphate hydrolases"/>
    <property type="match status" value="1"/>
</dbReference>
<reference evidence="3 4" key="1">
    <citation type="submission" date="2024-11" db="EMBL/GenBank/DDBJ databases">
        <title>The Natural Products Discovery Center: Release of the First 8490 Sequenced Strains for Exploring Actinobacteria Biosynthetic Diversity.</title>
        <authorList>
            <person name="Kalkreuter E."/>
            <person name="Kautsar S.A."/>
            <person name="Yang D."/>
            <person name="Bader C.D."/>
            <person name="Teijaro C.N."/>
            <person name="Fluegel L."/>
            <person name="Davis C.M."/>
            <person name="Simpson J.R."/>
            <person name="Lauterbach L."/>
            <person name="Steele A.D."/>
            <person name="Gui C."/>
            <person name="Meng S."/>
            <person name="Li G."/>
            <person name="Viehrig K."/>
            <person name="Ye F."/>
            <person name="Su P."/>
            <person name="Kiefer A.F."/>
            <person name="Nichols A."/>
            <person name="Cepeda A.J."/>
            <person name="Yan W."/>
            <person name="Fan B."/>
            <person name="Jiang Y."/>
            <person name="Adhikari A."/>
            <person name="Zheng C.-J."/>
            <person name="Schuster L."/>
            <person name="Cowan T.M."/>
            <person name="Smanski M.J."/>
            <person name="Chevrette M.G."/>
            <person name="De Carvalho L.P.S."/>
            <person name="Shen B."/>
        </authorList>
    </citation>
    <scope>NUCLEOTIDE SEQUENCE [LARGE SCALE GENOMIC DNA]</scope>
    <source>
        <strain evidence="3 4">NPDC077433</strain>
    </source>
</reference>
<sequence>MSALEISPRLNVSQAKFLQMPHKFRAFVAGFGSGKTWVGCSSLCTHVWNSPKVPSSYFAPTYPQIRDIFYPTIEECAFDYGLRVEIMESNKEVHYYRGRQYRGTTICRSMEKPSAIVGFKTGKSLVDELDLLSTDKARQAWNKIIARHRAKGNDADFDDDAVTQASQIEIVRNTNGIDVTTTPEGFKFTYEQFVKNINKTQKRSEFYGLIQASTFDNELNLPPDYIDSLLESYDPNLINAYLNGQFVNLASGAVYPEFDRILNHTDELILPNEPLHIGMDFNVLKMAAAVNVIRNGEPRALAELTGIRDTPAMVEVIKEKYPNHKIMIYPDASGQNTSSKSSTESDHSILRQAGFSVYVDGSNPRIKDRVNAFNAMILNSKGERRFKVNTNTCPELTEGLEQQIYDKQGMPDKTAGVDHVIDGQGYFINKRYPITKPATNLKVTFG</sequence>
<keyword evidence="1" id="KW-1188">Viral release from host cell</keyword>
<proteinExistence type="predicted"/>
<dbReference type="Gene3D" id="3.30.420.280">
    <property type="match status" value="1"/>
</dbReference>
<comment type="caution">
    <text evidence="3">The sequence shown here is derived from an EMBL/GenBank/DDBJ whole genome shotgun (WGS) entry which is preliminary data.</text>
</comment>
<protein>
    <submittedName>
        <fullName evidence="3">Terminase large subunit domain-containing protein</fullName>
    </submittedName>
</protein>
<organism evidence="3 4">
    <name type="scientific">Psychrobacter namhaensis</name>
    <dbReference type="NCBI Taxonomy" id="292734"/>
    <lineage>
        <taxon>Bacteria</taxon>
        <taxon>Pseudomonadati</taxon>
        <taxon>Pseudomonadota</taxon>
        <taxon>Gammaproteobacteria</taxon>
        <taxon>Moraxellales</taxon>
        <taxon>Moraxellaceae</taxon>
        <taxon>Psychrobacter</taxon>
    </lineage>
</organism>
<dbReference type="Proteomes" id="UP001620234">
    <property type="component" value="Unassembled WGS sequence"/>
</dbReference>
<evidence type="ECO:0000256" key="1">
    <source>
        <dbReference type="ARBA" id="ARBA00022612"/>
    </source>
</evidence>
<dbReference type="InterPro" id="IPR027417">
    <property type="entry name" value="P-loop_NTPase"/>
</dbReference>
<dbReference type="InterPro" id="IPR035421">
    <property type="entry name" value="Terminase_6C"/>
</dbReference>
<dbReference type="EMBL" id="JBJDPD010000001">
    <property type="protein sequence ID" value="MFK3999848.1"/>
    <property type="molecule type" value="Genomic_DNA"/>
</dbReference>
<evidence type="ECO:0000313" key="4">
    <source>
        <dbReference type="Proteomes" id="UP001620234"/>
    </source>
</evidence>
<name>A0ABW8L4L8_9GAMM</name>
<gene>
    <name evidence="3" type="ORF">ACI2I3_00675</name>
</gene>
<keyword evidence="4" id="KW-1185">Reference proteome</keyword>
<accession>A0ABW8L4L8</accession>
<feature type="domain" description="Terminase large subunit gp17-like C-terminal" evidence="2">
    <location>
        <begin position="277"/>
        <end position="430"/>
    </location>
</feature>